<keyword evidence="1" id="KW-1185">Reference proteome</keyword>
<dbReference type="Proteomes" id="UP000887565">
    <property type="component" value="Unplaced"/>
</dbReference>
<dbReference type="AlphaFoldDB" id="A0A915HZY4"/>
<sequence length="85" mass="9814">MHLESLGCVGERIHKNIPCKCQKYCLRSPLEIIIQFLLNINMSELENFQFHAMWLAAVDENFLATCDIKAHLHFAHGHDGYDQSD</sequence>
<organism evidence="1 2">
    <name type="scientific">Romanomermis culicivorax</name>
    <name type="common">Nematode worm</name>
    <dbReference type="NCBI Taxonomy" id="13658"/>
    <lineage>
        <taxon>Eukaryota</taxon>
        <taxon>Metazoa</taxon>
        <taxon>Ecdysozoa</taxon>
        <taxon>Nematoda</taxon>
        <taxon>Enoplea</taxon>
        <taxon>Dorylaimia</taxon>
        <taxon>Mermithida</taxon>
        <taxon>Mermithoidea</taxon>
        <taxon>Mermithidae</taxon>
        <taxon>Romanomermis</taxon>
    </lineage>
</organism>
<reference evidence="2" key="1">
    <citation type="submission" date="2022-11" db="UniProtKB">
        <authorList>
            <consortium name="WormBaseParasite"/>
        </authorList>
    </citation>
    <scope>IDENTIFICATION</scope>
</reference>
<dbReference type="WBParaSite" id="nRc.2.0.1.t07435-RA">
    <property type="protein sequence ID" value="nRc.2.0.1.t07435-RA"/>
    <property type="gene ID" value="nRc.2.0.1.g07435"/>
</dbReference>
<name>A0A915HZY4_ROMCU</name>
<accession>A0A915HZY4</accession>
<evidence type="ECO:0000313" key="2">
    <source>
        <dbReference type="WBParaSite" id="nRc.2.0.1.t07435-RA"/>
    </source>
</evidence>
<proteinExistence type="predicted"/>
<evidence type="ECO:0000313" key="1">
    <source>
        <dbReference type="Proteomes" id="UP000887565"/>
    </source>
</evidence>
<protein>
    <submittedName>
        <fullName evidence="2">Uncharacterized protein</fullName>
    </submittedName>
</protein>